<gene>
    <name evidence="2" type="ORF">POI8812_00086</name>
</gene>
<feature type="transmembrane region" description="Helical" evidence="1">
    <location>
        <begin position="35"/>
        <end position="53"/>
    </location>
</feature>
<proteinExistence type="predicted"/>
<dbReference type="RefSeq" id="WP_108780568.1">
    <property type="nucleotide sequence ID" value="NZ_OMKW01000001.1"/>
</dbReference>
<dbReference type="OrthoDB" id="7851333at2"/>
<reference evidence="2 3" key="1">
    <citation type="submission" date="2018-03" db="EMBL/GenBank/DDBJ databases">
        <authorList>
            <person name="Keele B.F."/>
        </authorList>
    </citation>
    <scope>NUCLEOTIDE SEQUENCE [LARGE SCALE GENOMIC DNA]</scope>
    <source>
        <strain evidence="2 3">CeCT 8812</strain>
    </source>
</reference>
<evidence type="ECO:0000313" key="2">
    <source>
        <dbReference type="EMBL" id="SPF27791.1"/>
    </source>
</evidence>
<protein>
    <submittedName>
        <fullName evidence="2">Uncharacterized protein</fullName>
    </submittedName>
</protein>
<accession>A0A2R8A6C8</accession>
<sequence>MIRPELATALRRNAPVLSFLGLCALGLWVATRGGWVMAGIGVVILFVGAALTVDGLRQLRVTRRCDGAGVVLVDERRVGYFGPEEGGFFAMADIERVELIIRPGDARWWLHGPEGALSIPVGAEGSAQMLDVFAALPGFPLGPASELVDLRPPGQHILWPRDKVNAGPAHLAKPSSHG</sequence>
<dbReference type="AlphaFoldDB" id="A0A2R8A6C8"/>
<dbReference type="EMBL" id="OMKW01000001">
    <property type="protein sequence ID" value="SPF27791.1"/>
    <property type="molecule type" value="Genomic_DNA"/>
</dbReference>
<name>A0A2R8A6C8_9RHOB</name>
<keyword evidence="1" id="KW-0472">Membrane</keyword>
<keyword evidence="3" id="KW-1185">Reference proteome</keyword>
<keyword evidence="1" id="KW-0812">Transmembrane</keyword>
<evidence type="ECO:0000313" key="3">
    <source>
        <dbReference type="Proteomes" id="UP000244932"/>
    </source>
</evidence>
<dbReference type="Proteomes" id="UP000244932">
    <property type="component" value="Unassembled WGS sequence"/>
</dbReference>
<evidence type="ECO:0000256" key="1">
    <source>
        <dbReference type="SAM" id="Phobius"/>
    </source>
</evidence>
<feature type="transmembrane region" description="Helical" evidence="1">
    <location>
        <begin position="12"/>
        <end position="29"/>
    </location>
</feature>
<organism evidence="2 3">
    <name type="scientific">Pontivivens insulae</name>
    <dbReference type="NCBI Taxonomy" id="1639689"/>
    <lineage>
        <taxon>Bacteria</taxon>
        <taxon>Pseudomonadati</taxon>
        <taxon>Pseudomonadota</taxon>
        <taxon>Alphaproteobacteria</taxon>
        <taxon>Rhodobacterales</taxon>
        <taxon>Paracoccaceae</taxon>
        <taxon>Pontivivens</taxon>
    </lineage>
</organism>
<keyword evidence="1" id="KW-1133">Transmembrane helix</keyword>